<evidence type="ECO:0000256" key="2">
    <source>
        <dbReference type="ARBA" id="ARBA00022670"/>
    </source>
</evidence>
<reference evidence="10" key="1">
    <citation type="submission" date="2022-05" db="EMBL/GenBank/DDBJ databases">
        <title>The Musa troglodytarum L. genome provides insights into the mechanism of non-climacteric behaviour and enrichment of carotenoids.</title>
        <authorList>
            <person name="Wang J."/>
        </authorList>
    </citation>
    <scope>NUCLEOTIDE SEQUENCE</scope>
    <source>
        <tissue evidence="10">Leaf</tissue>
    </source>
</reference>
<evidence type="ECO:0000259" key="8">
    <source>
        <dbReference type="Pfam" id="PF05922"/>
    </source>
</evidence>
<feature type="domain" description="Peptidase S8/S53" evidence="7">
    <location>
        <begin position="348"/>
        <end position="606"/>
    </location>
</feature>
<dbReference type="InterPro" id="IPR041469">
    <property type="entry name" value="Subtilisin-like_FN3"/>
</dbReference>
<evidence type="ECO:0000256" key="3">
    <source>
        <dbReference type="ARBA" id="ARBA00022729"/>
    </source>
</evidence>
<feature type="domain" description="Peptidase S8/S53" evidence="7">
    <location>
        <begin position="7"/>
        <end position="89"/>
    </location>
</feature>
<dbReference type="Proteomes" id="UP001055439">
    <property type="component" value="Chromosome 3"/>
</dbReference>
<keyword evidence="11" id="KW-1185">Reference proteome</keyword>
<dbReference type="Pfam" id="PF17766">
    <property type="entry name" value="fn3_6"/>
    <property type="match status" value="2"/>
</dbReference>
<dbReference type="Gene3D" id="3.40.50.200">
    <property type="entry name" value="Peptidase S8/S53 domain"/>
    <property type="match status" value="4"/>
</dbReference>
<dbReference type="Pfam" id="PF05922">
    <property type="entry name" value="Inhibitor_I9"/>
    <property type="match status" value="1"/>
</dbReference>
<protein>
    <submittedName>
        <fullName evidence="10">Subtilase family</fullName>
    </submittedName>
</protein>
<evidence type="ECO:0000256" key="1">
    <source>
        <dbReference type="ARBA" id="ARBA00011073"/>
    </source>
</evidence>
<evidence type="ECO:0000313" key="10">
    <source>
        <dbReference type="EMBL" id="URD93146.1"/>
    </source>
</evidence>
<name>A0A9E7FD87_9LILI</name>
<evidence type="ECO:0000259" key="9">
    <source>
        <dbReference type="Pfam" id="PF17766"/>
    </source>
</evidence>
<keyword evidence="5" id="KW-0720">Serine protease</keyword>
<dbReference type="PROSITE" id="PS51892">
    <property type="entry name" value="SUBTILASE"/>
    <property type="match status" value="2"/>
</dbReference>
<evidence type="ECO:0000313" key="11">
    <source>
        <dbReference type="Proteomes" id="UP001055439"/>
    </source>
</evidence>
<keyword evidence="3" id="KW-0732">Signal</keyword>
<keyword evidence="2" id="KW-0645">Protease</keyword>
<evidence type="ECO:0000256" key="5">
    <source>
        <dbReference type="ARBA" id="ARBA00022825"/>
    </source>
</evidence>
<proteinExistence type="inferred from homology"/>
<evidence type="ECO:0000256" key="4">
    <source>
        <dbReference type="ARBA" id="ARBA00022801"/>
    </source>
</evidence>
<comment type="caution">
    <text evidence="6">Lacks conserved residue(s) required for the propagation of feature annotation.</text>
</comment>
<dbReference type="GO" id="GO:0006508">
    <property type="term" value="P:proteolysis"/>
    <property type="evidence" value="ECO:0007669"/>
    <property type="project" value="UniProtKB-KW"/>
</dbReference>
<dbReference type="InterPro" id="IPR010259">
    <property type="entry name" value="S8pro/Inhibitor_I9"/>
</dbReference>
<dbReference type="InterPro" id="IPR023828">
    <property type="entry name" value="Peptidase_S8_Ser-AS"/>
</dbReference>
<dbReference type="FunFam" id="2.60.40.2310:FF:000001">
    <property type="entry name" value="Subtilisin-like protease SBT1.5"/>
    <property type="match status" value="1"/>
</dbReference>
<dbReference type="Pfam" id="PF00082">
    <property type="entry name" value="Peptidase_S8"/>
    <property type="match status" value="2"/>
</dbReference>
<dbReference type="PROSITE" id="PS00138">
    <property type="entry name" value="SUBTILASE_SER"/>
    <property type="match status" value="2"/>
</dbReference>
<dbReference type="EMBL" id="CP097505">
    <property type="protein sequence ID" value="URD93146.1"/>
    <property type="molecule type" value="Genomic_DNA"/>
</dbReference>
<dbReference type="OrthoDB" id="681081at2759"/>
<accession>A0A9E7FD87</accession>
<dbReference type="SUPFAM" id="SSF52743">
    <property type="entry name" value="Subtilisin-like"/>
    <property type="match status" value="2"/>
</dbReference>
<comment type="similarity">
    <text evidence="1 6">Belongs to the peptidase S8 family.</text>
</comment>
<dbReference type="Gene3D" id="2.60.40.2310">
    <property type="match status" value="2"/>
</dbReference>
<organism evidence="10 11">
    <name type="scientific">Musa troglodytarum</name>
    <name type="common">fe'i banana</name>
    <dbReference type="NCBI Taxonomy" id="320322"/>
    <lineage>
        <taxon>Eukaryota</taxon>
        <taxon>Viridiplantae</taxon>
        <taxon>Streptophyta</taxon>
        <taxon>Embryophyta</taxon>
        <taxon>Tracheophyta</taxon>
        <taxon>Spermatophyta</taxon>
        <taxon>Magnoliopsida</taxon>
        <taxon>Liliopsida</taxon>
        <taxon>Zingiberales</taxon>
        <taxon>Musaceae</taxon>
        <taxon>Musa</taxon>
    </lineage>
</organism>
<evidence type="ECO:0000256" key="6">
    <source>
        <dbReference type="PROSITE-ProRule" id="PRU01240"/>
    </source>
</evidence>
<gene>
    <name evidence="10" type="ORF">MUK42_33276</name>
</gene>
<sequence length="792" mass="84793">MVGSGVMSPRVAAFSSRGPSILFPDIVKPDITAPGFLILAAVKDSYKFDSGTSMSCPHVSGVAALLKAANPQWSPAAIKSALVTTARTANAYGFPIEAEGVPRKLADPFDFGGGHIDPNKAADPGLIYDVDPEDYFKFFNCTYGPSIACDLVDSRLYRLNLPSISIPDLKKTPLTVWRTVTNVGDTDSIYRAMVESPPGVNMVVEPSVLQFNASTTANTFAVTFTPLQMVQGAFNFGSLTWFDDGKHAVRTPIAVREKALDSIVYSYKHCFSGFAATLTPSQAHQIAGIWPESRSFNDDGYGPVPSRWKGKCEVGQNFTVNHCNRKIIGARYYSKDAKPGDGYLPSSLGAVRSGMTVIFSGGNDGPVTQTLNNDVPWVITVAASTIDRSFPTVITLGDKQTVVGQSLFYDSADVGFKDLVVPASCSAEDIHSRDVVGKIVLCADSGPAGNFDDVLGILQGTEAAGVIFGRFPRSNLLPCERFMCVLISIPVNALQLINHGWVSTGSSPVVKVSPALTSAGIPITSPRVAAFSSRGPSISYPDLVKPDITAPGVSILAAVKDSYEFMSGTSMACPHVSGVAALLKVVHPEWSHAAIKSALVTTAYTTDAYDFPVEAEAIPRKLADAFDYGGGHIDPNKAADPRLVYDIHPDDYCTYFPCTNRALSRPSDDIPGLRTSGKRMYDLNLPSISIPDLKETPVTVGRTVTNVGDKKSKYKAVVRSPPGVNMVVEPSVLEFKASKEKLPFKVTFTSLHKVQGGFTFGSLTWVDDGGKHTVRIPIAVRVIIVDSFSDTS</sequence>
<dbReference type="InterPro" id="IPR000209">
    <property type="entry name" value="Peptidase_S8/S53_dom"/>
</dbReference>
<dbReference type="GO" id="GO:0004252">
    <property type="term" value="F:serine-type endopeptidase activity"/>
    <property type="evidence" value="ECO:0007669"/>
    <property type="project" value="InterPro"/>
</dbReference>
<feature type="domain" description="Subtilisin-like protease fibronectin type-III" evidence="9">
    <location>
        <begin position="682"/>
        <end position="780"/>
    </location>
</feature>
<evidence type="ECO:0000259" key="7">
    <source>
        <dbReference type="Pfam" id="PF00082"/>
    </source>
</evidence>
<dbReference type="AlphaFoldDB" id="A0A9E7FD87"/>
<feature type="domain" description="Inhibitor I9" evidence="8">
    <location>
        <begin position="257"/>
        <end position="287"/>
    </location>
</feature>
<dbReference type="InterPro" id="IPR036852">
    <property type="entry name" value="Peptidase_S8/S53_dom_sf"/>
</dbReference>
<dbReference type="PANTHER" id="PTHR10795">
    <property type="entry name" value="PROPROTEIN CONVERTASE SUBTILISIN/KEXIN"/>
    <property type="match status" value="1"/>
</dbReference>
<keyword evidence="4" id="KW-0378">Hydrolase</keyword>
<dbReference type="InterPro" id="IPR045051">
    <property type="entry name" value="SBT"/>
</dbReference>
<feature type="domain" description="Subtilisin-like protease fibronectin type-III" evidence="9">
    <location>
        <begin position="159"/>
        <end position="255"/>
    </location>
</feature>